<evidence type="ECO:0000313" key="2">
    <source>
        <dbReference type="Proteomes" id="UP001160148"/>
    </source>
</evidence>
<proteinExistence type="predicted"/>
<organism evidence="1 2">
    <name type="scientific">Macrosiphum euphorbiae</name>
    <name type="common">potato aphid</name>
    <dbReference type="NCBI Taxonomy" id="13131"/>
    <lineage>
        <taxon>Eukaryota</taxon>
        <taxon>Metazoa</taxon>
        <taxon>Ecdysozoa</taxon>
        <taxon>Arthropoda</taxon>
        <taxon>Hexapoda</taxon>
        <taxon>Insecta</taxon>
        <taxon>Pterygota</taxon>
        <taxon>Neoptera</taxon>
        <taxon>Paraneoptera</taxon>
        <taxon>Hemiptera</taxon>
        <taxon>Sternorrhyncha</taxon>
        <taxon>Aphidomorpha</taxon>
        <taxon>Aphidoidea</taxon>
        <taxon>Aphididae</taxon>
        <taxon>Macrosiphini</taxon>
        <taxon>Macrosiphum</taxon>
    </lineage>
</organism>
<comment type="caution">
    <text evidence="1">The sequence shown here is derived from an EMBL/GenBank/DDBJ whole genome shotgun (WGS) entry which is preliminary data.</text>
</comment>
<reference evidence="1 2" key="1">
    <citation type="submission" date="2023-01" db="EMBL/GenBank/DDBJ databases">
        <authorList>
            <person name="Whitehead M."/>
        </authorList>
    </citation>
    <scope>NUCLEOTIDE SEQUENCE [LARGE SCALE GENOMIC DNA]</scope>
</reference>
<dbReference type="AlphaFoldDB" id="A0AAV0VJZ4"/>
<sequence length="93" mass="10978">MDFLNLLDEVTFLPSIKECLLIVATFPYTTCSVERSFSWLERLKTWLRSTVTEHHLNGLPLMNIYKPYVQAQKSNIIDETIKIWNLYAHTIFI</sequence>
<evidence type="ECO:0008006" key="3">
    <source>
        <dbReference type="Google" id="ProtNLM"/>
    </source>
</evidence>
<protein>
    <recommendedName>
        <fullName evidence="3">HAT C-terminal dimerisation domain-containing protein</fullName>
    </recommendedName>
</protein>
<dbReference type="EMBL" id="CARXXK010000001">
    <property type="protein sequence ID" value="CAI6343999.1"/>
    <property type="molecule type" value="Genomic_DNA"/>
</dbReference>
<evidence type="ECO:0000313" key="1">
    <source>
        <dbReference type="EMBL" id="CAI6343999.1"/>
    </source>
</evidence>
<dbReference type="Proteomes" id="UP001160148">
    <property type="component" value="Unassembled WGS sequence"/>
</dbReference>
<name>A0AAV0VJZ4_9HEMI</name>
<accession>A0AAV0VJZ4</accession>
<gene>
    <name evidence="1" type="ORF">MEUPH1_LOCUS1187</name>
</gene>
<keyword evidence="2" id="KW-1185">Reference proteome</keyword>